<evidence type="ECO:0000313" key="2">
    <source>
        <dbReference type="Proteomes" id="UP000465240"/>
    </source>
</evidence>
<organism evidence="1 2">
    <name type="scientific">Mycobacterium paragordonae</name>
    <dbReference type="NCBI Taxonomy" id="1389713"/>
    <lineage>
        <taxon>Bacteria</taxon>
        <taxon>Bacillati</taxon>
        <taxon>Actinomycetota</taxon>
        <taxon>Actinomycetes</taxon>
        <taxon>Mycobacteriales</taxon>
        <taxon>Mycobacteriaceae</taxon>
        <taxon>Mycobacterium</taxon>
    </lineage>
</organism>
<keyword evidence="2" id="KW-1185">Reference proteome</keyword>
<name>A0ABQ1CET9_9MYCO</name>
<accession>A0ABQ1CET9</accession>
<dbReference type="EMBL" id="BLKX01000002">
    <property type="protein sequence ID" value="GFG82939.1"/>
    <property type="molecule type" value="Genomic_DNA"/>
</dbReference>
<geneLocation type="plasmid" evidence="1">
    <name>pJCM18565</name>
</geneLocation>
<proteinExistence type="predicted"/>
<comment type="caution">
    <text evidence="1">The sequence shown here is derived from an EMBL/GenBank/DDBJ whole genome shotgun (WGS) entry which is preliminary data.</text>
</comment>
<sequence>MIVDVVASRQRTYATKVKRIVADWIDANDEPTIAWLAQHPVEPSRYSLSAAEAETIGVVAQRMRDFAVSEGMEDPVVEDGVCKLWADRYEPFDLAPRLDPVVGSVSGIGLALWSYMRMRSGADAIKIDVRVKRAMRASGFHVPNDDYAAHVIAKAAAAEINVSLLVLDQLLWTLDS</sequence>
<gene>
    <name evidence="1" type="ORF">MPRG_62150</name>
</gene>
<dbReference type="Proteomes" id="UP000465240">
    <property type="component" value="Unassembled WGS sequence"/>
</dbReference>
<reference evidence="1 2" key="1">
    <citation type="journal article" date="2019" name="Emerg. Microbes Infect.">
        <title>Comprehensive subspecies identification of 175 nontuberculous mycobacteria species based on 7547 genomic profiles.</title>
        <authorList>
            <person name="Matsumoto Y."/>
            <person name="Kinjo T."/>
            <person name="Motooka D."/>
            <person name="Nabeya D."/>
            <person name="Jung N."/>
            <person name="Uechi K."/>
            <person name="Horii T."/>
            <person name="Iida T."/>
            <person name="Fujita J."/>
            <person name="Nakamura S."/>
        </authorList>
    </citation>
    <scope>NUCLEOTIDE SEQUENCE [LARGE SCALE GENOMIC DNA]</scope>
    <source>
        <strain evidence="1 2">JCM 18565</strain>
    </source>
</reference>
<protein>
    <submittedName>
        <fullName evidence="1">Uncharacterized protein</fullName>
    </submittedName>
</protein>
<keyword evidence="1" id="KW-0614">Plasmid</keyword>
<evidence type="ECO:0000313" key="1">
    <source>
        <dbReference type="EMBL" id="GFG82939.1"/>
    </source>
</evidence>